<comment type="function">
    <text evidence="1">Acts as a defensive agent. Recognizes blood group fucosylated oligosaccharides including A, B, H and Lewis B-type antigens. Does not recognize Lewis A antigen and has low affinity for monovalent haptens.</text>
</comment>
<dbReference type="PANTHER" id="PTHR45713:SF6">
    <property type="entry name" value="F5_8 TYPE C DOMAIN-CONTAINING PROTEIN"/>
    <property type="match status" value="1"/>
</dbReference>
<evidence type="ECO:0000256" key="7">
    <source>
        <dbReference type="ARBA" id="ARBA00023157"/>
    </source>
</evidence>
<evidence type="ECO:0000256" key="6">
    <source>
        <dbReference type="ARBA" id="ARBA00022837"/>
    </source>
</evidence>
<keyword evidence="4" id="KW-0479">Metal-binding</keyword>
<evidence type="ECO:0000256" key="4">
    <source>
        <dbReference type="ARBA" id="ARBA00022723"/>
    </source>
</evidence>
<reference evidence="10 11" key="1">
    <citation type="submission" date="2022-10" db="EMBL/GenBank/DDBJ databases">
        <title>The complete genomes of actinobacterial strains from the NBC collection.</title>
        <authorList>
            <person name="Joergensen T.S."/>
            <person name="Alvarez Arevalo M."/>
            <person name="Sterndorff E.B."/>
            <person name="Faurdal D."/>
            <person name="Vuksanovic O."/>
            <person name="Mourched A.-S."/>
            <person name="Charusanti P."/>
            <person name="Shaw S."/>
            <person name="Blin K."/>
            <person name="Weber T."/>
        </authorList>
    </citation>
    <scope>NUCLEOTIDE SEQUENCE [LARGE SCALE GENOMIC DNA]</scope>
    <source>
        <strain evidence="10 11">NBC_01247</strain>
    </source>
</reference>
<evidence type="ECO:0000313" key="11">
    <source>
        <dbReference type="Proteomes" id="UP001432014"/>
    </source>
</evidence>
<dbReference type="Pfam" id="PF00754">
    <property type="entry name" value="F5_F8_type_C"/>
    <property type="match status" value="1"/>
</dbReference>
<dbReference type="SMART" id="SM00607">
    <property type="entry name" value="FTP"/>
    <property type="match status" value="1"/>
</dbReference>
<dbReference type="SUPFAM" id="SSF52266">
    <property type="entry name" value="SGNH hydrolase"/>
    <property type="match status" value="1"/>
</dbReference>
<dbReference type="InterPro" id="IPR006585">
    <property type="entry name" value="FTP1"/>
</dbReference>
<feature type="compositionally biased region" description="Low complexity" evidence="8">
    <location>
        <begin position="20"/>
        <end position="29"/>
    </location>
</feature>
<keyword evidence="6" id="KW-0106">Calcium</keyword>
<evidence type="ECO:0000256" key="3">
    <source>
        <dbReference type="ARBA" id="ARBA00011233"/>
    </source>
</evidence>
<evidence type="ECO:0000313" key="10">
    <source>
        <dbReference type="EMBL" id="WUS59979.1"/>
    </source>
</evidence>
<dbReference type="Gene3D" id="3.40.50.1110">
    <property type="entry name" value="SGNH hydrolase"/>
    <property type="match status" value="1"/>
</dbReference>
<evidence type="ECO:0000256" key="8">
    <source>
        <dbReference type="SAM" id="MobiDB-lite"/>
    </source>
</evidence>
<dbReference type="Gene3D" id="2.60.120.260">
    <property type="entry name" value="Galactose-binding domain-like"/>
    <property type="match status" value="1"/>
</dbReference>
<dbReference type="RefSeq" id="WP_329493925.1">
    <property type="nucleotide sequence ID" value="NZ_CP108460.1"/>
</dbReference>
<keyword evidence="11" id="KW-1185">Reference proteome</keyword>
<evidence type="ECO:0000259" key="9">
    <source>
        <dbReference type="PROSITE" id="PS50022"/>
    </source>
</evidence>
<sequence length="527" mass="57238">MFRRFAGRPPVEGRSPQPGPAFRAPRAAASRARTAPAGRLVTSLVAALALLAGSAALTPSLSAATEADPAQEPYGANDAPVLIVLGQSNALGFTTPIDDPVDVAQCASFAHVKGLKQAGNRVAGALNATWTPYTCLGSNLGQEKNVAYSTYNTATLTALRWERAIQHGENLPDLNVIHVAWASQGIRGIDGTGHDRWWPDREQSDVESLHQLTVNTISNGLRALQDAGKRPRIIGMHWNQWEADADAGMTESTQNIQKAFRDVLEPLRTITGGGNSFPIFLYYPRRTAYDATELQRIRDALTGLAALPEPNAYEMLDAANATSATGTPLYNPSIPRYFGIFTDSVHYTREVHEWFVDRQWRTVFTDHRFGAPVERTVNAAPGRPATQSSTYGDDAAMAASRAVDGNTTATSLSQTKLDANPWWQVKLVGQLPIRGVRILNRTDDCCKARLSNFYLIVSATDLTGQSWADIQANPDPRIKRLWVKGTAPDQITLPAGVTGRYVRIQLAGTNYLSLKEVLVDVPVAGTQ</sequence>
<accession>A0ABZ1WGR7</accession>
<dbReference type="EMBL" id="CP108482">
    <property type="protein sequence ID" value="WUS59979.1"/>
    <property type="molecule type" value="Genomic_DNA"/>
</dbReference>
<organism evidence="10 11">
    <name type="scientific">Kitasatospora herbaricolor</name>
    <dbReference type="NCBI Taxonomy" id="68217"/>
    <lineage>
        <taxon>Bacteria</taxon>
        <taxon>Bacillati</taxon>
        <taxon>Actinomycetota</taxon>
        <taxon>Actinomycetes</taxon>
        <taxon>Kitasatosporales</taxon>
        <taxon>Streptomycetaceae</taxon>
        <taxon>Kitasatospora</taxon>
    </lineage>
</organism>
<dbReference type="PANTHER" id="PTHR45713">
    <property type="entry name" value="FTP DOMAIN-CONTAINING PROTEIN"/>
    <property type="match status" value="1"/>
</dbReference>
<comment type="subunit">
    <text evidence="3">Homotrimer.</text>
</comment>
<evidence type="ECO:0000256" key="1">
    <source>
        <dbReference type="ARBA" id="ARBA00002219"/>
    </source>
</evidence>
<dbReference type="InterPro" id="IPR008979">
    <property type="entry name" value="Galactose-bd-like_sf"/>
</dbReference>
<dbReference type="PROSITE" id="PS50022">
    <property type="entry name" value="FA58C_3"/>
    <property type="match status" value="1"/>
</dbReference>
<gene>
    <name evidence="10" type="ORF">OG469_33500</name>
</gene>
<dbReference type="InterPro" id="IPR000421">
    <property type="entry name" value="FA58C"/>
</dbReference>
<comment type="similarity">
    <text evidence="2">Belongs to the fucolectin family.</text>
</comment>
<proteinExistence type="inferred from homology"/>
<protein>
    <submittedName>
        <fullName evidence="10">Discoidin domain-containing protein</fullName>
    </submittedName>
</protein>
<dbReference type="Proteomes" id="UP001432014">
    <property type="component" value="Chromosome"/>
</dbReference>
<name>A0ABZ1WGR7_9ACTN</name>
<dbReference type="SUPFAM" id="SSF49785">
    <property type="entry name" value="Galactose-binding domain-like"/>
    <property type="match status" value="1"/>
</dbReference>
<dbReference type="InterPro" id="IPR036514">
    <property type="entry name" value="SGNH_hydro_sf"/>
</dbReference>
<feature type="region of interest" description="Disordered" evidence="8">
    <location>
        <begin position="1"/>
        <end position="29"/>
    </location>
</feature>
<dbReference type="InterPro" id="IPR051941">
    <property type="entry name" value="BG_Antigen-Binding_Lectin"/>
</dbReference>
<feature type="domain" description="F5/8 type C" evidence="9">
    <location>
        <begin position="364"/>
        <end position="524"/>
    </location>
</feature>
<evidence type="ECO:0000256" key="2">
    <source>
        <dbReference type="ARBA" id="ARBA00010147"/>
    </source>
</evidence>
<keyword evidence="5" id="KW-0430">Lectin</keyword>
<evidence type="ECO:0000256" key="5">
    <source>
        <dbReference type="ARBA" id="ARBA00022734"/>
    </source>
</evidence>
<keyword evidence="7" id="KW-1015">Disulfide bond</keyword>